<evidence type="ECO:0000256" key="8">
    <source>
        <dbReference type="ARBA" id="ARBA00022741"/>
    </source>
</evidence>
<dbReference type="InterPro" id="IPR000719">
    <property type="entry name" value="Prot_kinase_dom"/>
</dbReference>
<keyword evidence="3" id="KW-0723">Serine/threonine-protein kinase</keyword>
<dbReference type="Pfam" id="PF00069">
    <property type="entry name" value="Pkinase"/>
    <property type="match status" value="1"/>
</dbReference>
<feature type="domain" description="Phorbol-ester/DAG-type" evidence="18">
    <location>
        <begin position="252"/>
        <end position="302"/>
    </location>
</feature>
<feature type="domain" description="AGC-kinase C-terminal" evidence="19">
    <location>
        <begin position="739"/>
        <end position="810"/>
    </location>
</feature>
<dbReference type="PROSITE" id="PS50011">
    <property type="entry name" value="PROTEIN_KINASE_DOM"/>
    <property type="match status" value="1"/>
</dbReference>
<keyword evidence="7" id="KW-0677">Repeat</keyword>
<dbReference type="FunFam" id="3.30.200.20:FF:000103">
    <property type="entry name" value="Protein kinase C"/>
    <property type="match status" value="1"/>
</dbReference>
<feature type="binding site" evidence="15">
    <location>
        <position position="512"/>
    </location>
    <ligand>
        <name>ATP</name>
        <dbReference type="ChEBI" id="CHEBI:30616"/>
    </ligand>
</feature>
<evidence type="ECO:0000256" key="4">
    <source>
        <dbReference type="ARBA" id="ARBA00022553"/>
    </source>
</evidence>
<keyword evidence="9" id="KW-0863">Zinc-finger</keyword>
<evidence type="ECO:0000256" key="10">
    <source>
        <dbReference type="ARBA" id="ARBA00022777"/>
    </source>
</evidence>
<keyword evidence="5" id="KW-0808">Transferase</keyword>
<dbReference type="InterPro" id="IPR035892">
    <property type="entry name" value="C2_domain_sf"/>
</dbReference>
<dbReference type="Gene3D" id="3.30.200.20">
    <property type="entry name" value="Phosphorylase Kinase, domain 1"/>
    <property type="match status" value="1"/>
</dbReference>
<evidence type="ECO:0000259" key="18">
    <source>
        <dbReference type="PROSITE" id="PS50081"/>
    </source>
</evidence>
<evidence type="ECO:0000256" key="13">
    <source>
        <dbReference type="ARBA" id="ARBA00047272"/>
    </source>
</evidence>
<dbReference type="GO" id="GO:0008270">
    <property type="term" value="F:zinc ion binding"/>
    <property type="evidence" value="ECO:0007669"/>
    <property type="project" value="UniProtKB-KW"/>
</dbReference>
<evidence type="ECO:0000256" key="1">
    <source>
        <dbReference type="ARBA" id="ARBA00005490"/>
    </source>
</evidence>
<sequence>MLILFSVCGTISIHDALLLNKQHGILLGCQLLLWKGVFCQYCFALLKLLLNVSLSLLVVVYTVKPSCFKESSSSLLVSSQISNQHLFSLQHELMLNQGGVLRVKLARAELLDTECPAELSCAMNVKKRIKEEGKRSKLVQDGETHYLEWNKCFDVAVCSNCVLQILLAESGRPIADALVRLEDLMDKFHNGNTATVWIHLHPTGKLLVQLKWIVDQSSTSSSERSGDGKLMTFGIERRRGAIRHNKVHEIRGHPFVATFFRQPTFCSICSFFLWGLNKQGYQCLVCRCAVHKRCHSKVLSQCPGSAWITKETKYLKERFKIDIPHRFRVYSFKSPTFCDHCGSLLYGLVKQGLKCETCGLNVHHRCVTLVPNLCGVNQRQLADALADIRLSSTDFGTTSGSTEHICCTVSNNSSLNPEKKASLAMCKVGEMSNIFSSTPNILKKVKPFFRAQTYNLEQSDNWQDGNSLCAALYKSKKITLNHFNILKLLGKGSFGKVMLVELKAKGQYYAMKCLKKDVILNGEDIECTFIERRVLILGQQSPFLTKVFWCFQSPEYVFFVMEYLAGGDLMHHIQRMKKFDEFYAAEIQCGLEFLHSRGIIYRDLKLDNVLLDVEGHIHLTDFGMCKTEMNRENGLASTFCGTPDYIAPEIIKGKLYSEAVDYWSFGVLLYEMLVGQSPFHGEREDELFESILNEQPVFPKTLSREAARCLHALFDRNPSTRLGMPGCPHGPIRSITFFRSIDWKKIQQRQVVPPFKPSVKSAADVSNFDDDFTSEQSTLTPLDSQLLESIDQEQFMNFTYITSFFRAIWTMMESSMQEFSEREKERHGSVAQDLSSYNYMFLRSVFDKAGNKYELLHYQRIFWPNRDRTLSNIVTPVVPTHPLKRKPFYDCYEHEFFCAFGLISLIAIGYYFYRRYR</sequence>
<keyword evidence="6" id="KW-0479">Metal-binding</keyword>
<dbReference type="InterPro" id="IPR008271">
    <property type="entry name" value="Ser/Thr_kinase_AS"/>
</dbReference>
<dbReference type="GO" id="GO:0106310">
    <property type="term" value="F:protein serine kinase activity"/>
    <property type="evidence" value="ECO:0007669"/>
    <property type="project" value="RHEA"/>
</dbReference>
<comment type="catalytic activity">
    <reaction evidence="14">
        <text>L-seryl-[protein] + ATP = O-phospho-L-seryl-[protein] + ADP + H(+)</text>
        <dbReference type="Rhea" id="RHEA:17989"/>
        <dbReference type="Rhea" id="RHEA-COMP:9863"/>
        <dbReference type="Rhea" id="RHEA-COMP:11604"/>
        <dbReference type="ChEBI" id="CHEBI:15378"/>
        <dbReference type="ChEBI" id="CHEBI:29999"/>
        <dbReference type="ChEBI" id="CHEBI:30616"/>
        <dbReference type="ChEBI" id="CHEBI:83421"/>
        <dbReference type="ChEBI" id="CHEBI:456216"/>
        <dbReference type="EC" id="2.7.11.13"/>
    </reaction>
</comment>
<accession>A0A0V1J4T4</accession>
<keyword evidence="12 15" id="KW-0067">ATP-binding</keyword>
<comment type="caution">
    <text evidence="20">The sequence shown here is derived from an EMBL/GenBank/DDBJ whole genome shotgun (WGS) entry which is preliminary data.</text>
</comment>
<keyword evidence="16" id="KW-0472">Membrane</keyword>
<dbReference type="FunFam" id="3.30.60.20:FF:000008">
    <property type="entry name" value="Protein kinase C theta"/>
    <property type="match status" value="1"/>
</dbReference>
<dbReference type="FunFam" id="3.30.60.20:FF:000003">
    <property type="entry name" value="Protein kinase C delta"/>
    <property type="match status" value="1"/>
</dbReference>
<dbReference type="GO" id="GO:0005524">
    <property type="term" value="F:ATP binding"/>
    <property type="evidence" value="ECO:0007669"/>
    <property type="project" value="UniProtKB-UniRule"/>
</dbReference>
<feature type="domain" description="Phorbol-ester/DAG-type" evidence="18">
    <location>
        <begin position="324"/>
        <end position="374"/>
    </location>
</feature>
<gene>
    <name evidence="20" type="primary">tpa-1</name>
    <name evidence="20" type="ORF">T4C_13617</name>
</gene>
<dbReference type="CDD" id="cd20834">
    <property type="entry name" value="C1_nPKC_theta-like_rpt1"/>
    <property type="match status" value="1"/>
</dbReference>
<name>A0A0V1J4T4_TRIPS</name>
<dbReference type="Gene3D" id="1.10.510.10">
    <property type="entry name" value="Transferase(Phosphotransferase) domain 1"/>
    <property type="match status" value="1"/>
</dbReference>
<dbReference type="AlphaFoldDB" id="A0A0V1J4T4"/>
<dbReference type="InterPro" id="IPR017892">
    <property type="entry name" value="Pkinase_C"/>
</dbReference>
<dbReference type="FunFam" id="1.10.510.10:FF:000048">
    <property type="entry name" value="Protein kinase C"/>
    <property type="match status" value="1"/>
</dbReference>
<evidence type="ECO:0000256" key="14">
    <source>
        <dbReference type="ARBA" id="ARBA00047470"/>
    </source>
</evidence>
<evidence type="ECO:0000256" key="3">
    <source>
        <dbReference type="ARBA" id="ARBA00022527"/>
    </source>
</evidence>
<evidence type="ECO:0000313" key="20">
    <source>
        <dbReference type="EMBL" id="KRZ29949.1"/>
    </source>
</evidence>
<evidence type="ECO:0000256" key="15">
    <source>
        <dbReference type="PROSITE-ProRule" id="PRU10141"/>
    </source>
</evidence>
<evidence type="ECO:0000256" key="12">
    <source>
        <dbReference type="ARBA" id="ARBA00022840"/>
    </source>
</evidence>
<protein>
    <recommendedName>
        <fullName evidence="2">protein kinase C</fullName>
        <ecNumber evidence="2">2.7.11.13</ecNumber>
    </recommendedName>
</protein>
<keyword evidence="16" id="KW-0812">Transmembrane</keyword>
<dbReference type="Gene3D" id="2.60.40.150">
    <property type="entry name" value="C2 domain"/>
    <property type="match status" value="1"/>
</dbReference>
<dbReference type="PROSITE" id="PS51285">
    <property type="entry name" value="AGC_KINASE_CTER"/>
    <property type="match status" value="1"/>
</dbReference>
<proteinExistence type="inferred from homology"/>
<dbReference type="PANTHER" id="PTHR24351">
    <property type="entry name" value="RIBOSOMAL PROTEIN S6 KINASE"/>
    <property type="match status" value="1"/>
</dbReference>
<dbReference type="Pfam" id="PF21494">
    <property type="entry name" value="PKC_C2"/>
    <property type="match status" value="1"/>
</dbReference>
<keyword evidence="16" id="KW-1133">Transmembrane helix</keyword>
<evidence type="ECO:0000259" key="19">
    <source>
        <dbReference type="PROSITE" id="PS51285"/>
    </source>
</evidence>
<evidence type="ECO:0000313" key="21">
    <source>
        <dbReference type="Proteomes" id="UP000054826"/>
    </source>
</evidence>
<dbReference type="SMART" id="SM00109">
    <property type="entry name" value="C1"/>
    <property type="match status" value="2"/>
</dbReference>
<evidence type="ECO:0000256" key="5">
    <source>
        <dbReference type="ARBA" id="ARBA00022679"/>
    </source>
</evidence>
<dbReference type="PROSITE" id="PS00108">
    <property type="entry name" value="PROTEIN_KINASE_ST"/>
    <property type="match status" value="1"/>
</dbReference>
<evidence type="ECO:0000256" key="9">
    <source>
        <dbReference type="ARBA" id="ARBA00022771"/>
    </source>
</evidence>
<dbReference type="InterPro" id="IPR017441">
    <property type="entry name" value="Protein_kinase_ATP_BS"/>
</dbReference>
<dbReference type="SUPFAM" id="SSF57889">
    <property type="entry name" value="Cysteine-rich domain"/>
    <property type="match status" value="2"/>
</dbReference>
<evidence type="ECO:0000256" key="7">
    <source>
        <dbReference type="ARBA" id="ARBA00022737"/>
    </source>
</evidence>
<dbReference type="EC" id="2.7.11.13" evidence="2"/>
<evidence type="ECO:0000256" key="2">
    <source>
        <dbReference type="ARBA" id="ARBA00012429"/>
    </source>
</evidence>
<dbReference type="PROSITE" id="PS00107">
    <property type="entry name" value="PROTEIN_KINASE_ATP"/>
    <property type="match status" value="1"/>
</dbReference>
<dbReference type="SMART" id="SM00220">
    <property type="entry name" value="S_TKc"/>
    <property type="match status" value="1"/>
</dbReference>
<dbReference type="InterPro" id="IPR020454">
    <property type="entry name" value="DAG/PE-bd"/>
</dbReference>
<dbReference type="Gene3D" id="3.30.60.20">
    <property type="match status" value="2"/>
</dbReference>
<dbReference type="Pfam" id="PF00433">
    <property type="entry name" value="Pkinase_C"/>
    <property type="match status" value="1"/>
</dbReference>
<evidence type="ECO:0000259" key="17">
    <source>
        <dbReference type="PROSITE" id="PS50011"/>
    </source>
</evidence>
<evidence type="ECO:0000256" key="6">
    <source>
        <dbReference type="ARBA" id="ARBA00022723"/>
    </source>
</evidence>
<dbReference type="PROSITE" id="PS50081">
    <property type="entry name" value="ZF_DAG_PE_2"/>
    <property type="match status" value="2"/>
</dbReference>
<dbReference type="SMART" id="SM00133">
    <property type="entry name" value="S_TK_X"/>
    <property type="match status" value="1"/>
</dbReference>
<dbReference type="InterPro" id="IPR011009">
    <property type="entry name" value="Kinase-like_dom_sf"/>
</dbReference>
<comment type="catalytic activity">
    <reaction evidence="13">
        <text>L-threonyl-[protein] + ATP = O-phospho-L-threonyl-[protein] + ADP + H(+)</text>
        <dbReference type="Rhea" id="RHEA:46608"/>
        <dbReference type="Rhea" id="RHEA-COMP:11060"/>
        <dbReference type="Rhea" id="RHEA-COMP:11605"/>
        <dbReference type="ChEBI" id="CHEBI:15378"/>
        <dbReference type="ChEBI" id="CHEBI:30013"/>
        <dbReference type="ChEBI" id="CHEBI:30616"/>
        <dbReference type="ChEBI" id="CHEBI:61977"/>
        <dbReference type="ChEBI" id="CHEBI:456216"/>
        <dbReference type="EC" id="2.7.11.13"/>
    </reaction>
</comment>
<dbReference type="EMBL" id="JYDV01000134">
    <property type="protein sequence ID" value="KRZ29949.1"/>
    <property type="molecule type" value="Genomic_DNA"/>
</dbReference>
<feature type="transmembrane region" description="Helical" evidence="16">
    <location>
        <begin position="894"/>
        <end position="913"/>
    </location>
</feature>
<dbReference type="GO" id="GO:0004697">
    <property type="term" value="F:diacylglycerol-dependent serine/threonine kinase activity"/>
    <property type="evidence" value="ECO:0007669"/>
    <property type="project" value="UniProtKB-EC"/>
</dbReference>
<comment type="similarity">
    <text evidence="1">Belongs to the protein kinase superfamily. AGC Ser/Thr protein kinase family. PKC subfamily.</text>
</comment>
<keyword evidence="10 20" id="KW-0418">Kinase</keyword>
<dbReference type="CDD" id="cd20837">
    <property type="entry name" value="C1_nPKC_theta-like_rpt2"/>
    <property type="match status" value="1"/>
</dbReference>
<evidence type="ECO:0000256" key="11">
    <source>
        <dbReference type="ARBA" id="ARBA00022833"/>
    </source>
</evidence>
<keyword evidence="8 15" id="KW-0547">Nucleotide-binding</keyword>
<evidence type="ECO:0000256" key="16">
    <source>
        <dbReference type="SAM" id="Phobius"/>
    </source>
</evidence>
<dbReference type="InterPro" id="IPR002219">
    <property type="entry name" value="PKC_DAG/PE"/>
</dbReference>
<dbReference type="Pfam" id="PF00130">
    <property type="entry name" value="C1_1"/>
    <property type="match status" value="2"/>
</dbReference>
<reference evidence="20 21" key="1">
    <citation type="submission" date="2015-01" db="EMBL/GenBank/DDBJ databases">
        <title>Evolution of Trichinella species and genotypes.</title>
        <authorList>
            <person name="Korhonen P.K."/>
            <person name="Edoardo P."/>
            <person name="Giuseppe L.R."/>
            <person name="Gasser R.B."/>
        </authorList>
    </citation>
    <scope>NUCLEOTIDE SEQUENCE [LARGE SCALE GENOMIC DNA]</scope>
    <source>
        <strain evidence="20">ISS176</strain>
    </source>
</reference>
<dbReference type="PROSITE" id="PS00479">
    <property type="entry name" value="ZF_DAG_PE_1"/>
    <property type="match status" value="1"/>
</dbReference>
<dbReference type="InterPro" id="IPR000961">
    <property type="entry name" value="AGC-kinase_C"/>
</dbReference>
<keyword evidence="11" id="KW-0862">Zinc</keyword>
<dbReference type="SUPFAM" id="SSF49562">
    <property type="entry name" value="C2 domain (Calcium/lipid-binding domain, CaLB)"/>
    <property type="match status" value="1"/>
</dbReference>
<dbReference type="InterPro" id="IPR046349">
    <property type="entry name" value="C1-like_sf"/>
</dbReference>
<organism evidence="20 21">
    <name type="scientific">Trichinella pseudospiralis</name>
    <name type="common">Parasitic roundworm</name>
    <dbReference type="NCBI Taxonomy" id="6337"/>
    <lineage>
        <taxon>Eukaryota</taxon>
        <taxon>Metazoa</taxon>
        <taxon>Ecdysozoa</taxon>
        <taxon>Nematoda</taxon>
        <taxon>Enoplea</taxon>
        <taxon>Dorylaimia</taxon>
        <taxon>Trichinellida</taxon>
        <taxon>Trichinellidae</taxon>
        <taxon>Trichinella</taxon>
    </lineage>
</organism>
<dbReference type="PRINTS" id="PR00008">
    <property type="entry name" value="DAGPEDOMAIN"/>
</dbReference>
<keyword evidence="4" id="KW-0597">Phosphoprotein</keyword>
<dbReference type="SUPFAM" id="SSF56112">
    <property type="entry name" value="Protein kinase-like (PK-like)"/>
    <property type="match status" value="1"/>
</dbReference>
<dbReference type="Proteomes" id="UP000054826">
    <property type="component" value="Unassembled WGS sequence"/>
</dbReference>
<feature type="domain" description="Protein kinase" evidence="17">
    <location>
        <begin position="483"/>
        <end position="738"/>
    </location>
</feature>